<evidence type="ECO:0000256" key="5">
    <source>
        <dbReference type="ARBA" id="ARBA00022725"/>
    </source>
</evidence>
<dbReference type="GO" id="GO:0005886">
    <property type="term" value="C:plasma membrane"/>
    <property type="evidence" value="ECO:0007669"/>
    <property type="project" value="UniProtKB-SubCell"/>
</dbReference>
<dbReference type="InterPro" id="IPR004117">
    <property type="entry name" value="7tm6_olfct_rcpt"/>
</dbReference>
<keyword evidence="5 10" id="KW-0552">Olfaction</keyword>
<feature type="transmembrane region" description="Helical" evidence="10">
    <location>
        <begin position="292"/>
        <end position="310"/>
    </location>
</feature>
<evidence type="ECO:0000256" key="8">
    <source>
        <dbReference type="ARBA" id="ARBA00023170"/>
    </source>
</evidence>
<dbReference type="EMBL" id="GCVX01000216">
    <property type="protein sequence ID" value="JAI18014.1"/>
    <property type="molecule type" value="Transcribed_RNA"/>
</dbReference>
<evidence type="ECO:0000256" key="4">
    <source>
        <dbReference type="ARBA" id="ARBA00022692"/>
    </source>
</evidence>
<keyword evidence="8 10" id="KW-0675">Receptor</keyword>
<dbReference type="PANTHER" id="PTHR21137:SF35">
    <property type="entry name" value="ODORANT RECEPTOR 19A-RELATED"/>
    <property type="match status" value="1"/>
</dbReference>
<dbReference type="AlphaFoldDB" id="A0A0K8TU46"/>
<evidence type="ECO:0000313" key="11">
    <source>
        <dbReference type="EMBL" id="JAI18014.1"/>
    </source>
</evidence>
<evidence type="ECO:0000256" key="7">
    <source>
        <dbReference type="ARBA" id="ARBA00023136"/>
    </source>
</evidence>
<organism evidence="11">
    <name type="scientific">Epiphyas postvittana</name>
    <name type="common">Light brown apple moth</name>
    <dbReference type="NCBI Taxonomy" id="65032"/>
    <lineage>
        <taxon>Eukaryota</taxon>
        <taxon>Metazoa</taxon>
        <taxon>Ecdysozoa</taxon>
        <taxon>Arthropoda</taxon>
        <taxon>Hexapoda</taxon>
        <taxon>Insecta</taxon>
        <taxon>Pterygota</taxon>
        <taxon>Neoptera</taxon>
        <taxon>Endopterygota</taxon>
        <taxon>Lepidoptera</taxon>
        <taxon>Glossata</taxon>
        <taxon>Ditrysia</taxon>
        <taxon>Tortricoidea</taxon>
        <taxon>Tortricidae</taxon>
        <taxon>Tortricinae</taxon>
        <taxon>Epiphyas</taxon>
    </lineage>
</organism>
<feature type="transmembrane region" description="Helical" evidence="10">
    <location>
        <begin position="25"/>
        <end position="50"/>
    </location>
</feature>
<keyword evidence="7 10" id="KW-0472">Membrane</keyword>
<dbReference type="PANTHER" id="PTHR21137">
    <property type="entry name" value="ODORANT RECEPTOR"/>
    <property type="match status" value="1"/>
</dbReference>
<evidence type="ECO:0000256" key="1">
    <source>
        <dbReference type="ARBA" id="ARBA00004651"/>
    </source>
</evidence>
<evidence type="ECO:0000256" key="3">
    <source>
        <dbReference type="ARBA" id="ARBA00022606"/>
    </source>
</evidence>
<dbReference type="GO" id="GO:0004984">
    <property type="term" value="F:olfactory receptor activity"/>
    <property type="evidence" value="ECO:0007669"/>
    <property type="project" value="InterPro"/>
</dbReference>
<evidence type="ECO:0000256" key="6">
    <source>
        <dbReference type="ARBA" id="ARBA00022989"/>
    </source>
</evidence>
<keyword evidence="3 10" id="KW-0716">Sensory transduction</keyword>
<feature type="transmembrane region" description="Helical" evidence="10">
    <location>
        <begin position="56"/>
        <end position="74"/>
    </location>
</feature>
<keyword evidence="2" id="KW-1003">Cell membrane</keyword>
<name>A0A0K8TU46_EPIPO</name>
<evidence type="ECO:0000256" key="10">
    <source>
        <dbReference type="RuleBase" id="RU351113"/>
    </source>
</evidence>
<dbReference type="GO" id="GO:0005549">
    <property type="term" value="F:odorant binding"/>
    <property type="evidence" value="ECO:0007669"/>
    <property type="project" value="InterPro"/>
</dbReference>
<evidence type="ECO:0000256" key="9">
    <source>
        <dbReference type="ARBA" id="ARBA00023224"/>
    </source>
</evidence>
<dbReference type="GO" id="GO:0007165">
    <property type="term" value="P:signal transduction"/>
    <property type="evidence" value="ECO:0007669"/>
    <property type="project" value="UniProtKB-KW"/>
</dbReference>
<comment type="caution">
    <text evidence="10">Lacks conserved residue(s) required for the propagation of feature annotation.</text>
</comment>
<protein>
    <recommendedName>
        <fullName evidence="10">Odorant receptor</fullName>
    </recommendedName>
</protein>
<keyword evidence="6 10" id="KW-1133">Transmembrane helix</keyword>
<feature type="transmembrane region" description="Helical" evidence="10">
    <location>
        <begin position="180"/>
        <end position="205"/>
    </location>
</feature>
<reference evidence="11" key="1">
    <citation type="journal article" date="2015" name="PLoS ONE">
        <title>The Peripheral Olfactory Repertoire of the Lightbrown Apple Moth, Epiphyas postvittana.</title>
        <authorList>
            <person name="Corcoran J.A."/>
            <person name="Jordan M.D."/>
            <person name="Thrimawithana A.H."/>
            <person name="Crowhurst R.N."/>
            <person name="Newcomb R.D."/>
        </authorList>
    </citation>
    <scope>NUCLEOTIDE SEQUENCE</scope>
</reference>
<comment type="similarity">
    <text evidence="10">Belongs to the insect chemoreceptor superfamily. Heteromeric odorant receptor channel (TC 1.A.69) family.</text>
</comment>
<feature type="transmembrane region" description="Helical" evidence="10">
    <location>
        <begin position="120"/>
        <end position="144"/>
    </location>
</feature>
<keyword evidence="9 10" id="KW-0807">Transducer</keyword>
<comment type="subcellular location">
    <subcellularLocation>
        <location evidence="1 10">Cell membrane</location>
        <topology evidence="1 10">Multi-pass membrane protein</topology>
    </subcellularLocation>
</comment>
<accession>A0A0K8TU46</accession>
<sequence>MDFVTTLSSRICLYPFHNRPKYKLFCFYFICFLIFFVTAQQFAALCIYGFKSFLDIVSIAPNIGVSIISVTKYLKVHRNKEIYESIFNHLRNNMWDIVDKKSQETCKILRRYHKVMTFIILWYTYYVVPLILFVVTFPLLIMYYDSEILGRDLEYRYLFEAWYPFDKIKWYYAAYAWESLMTAVVVCIYTFSDLLNVSFVGYICMELRLLGTHLRQLIEPKDIMNLKRSHDVTAVHEKIKRRLKSIILKHVFLANVVSQLDEILGDIMFVNYTLGSILICLTAYTFTVVDEFYSTVRFFCFFISFMFSILHQCVMGQVISDHSEALVEDLYCSEWTYCDRDTKKLVLLFIMRMQNPFQLTAKNYIIMNLHTFTTICSSAYQCFNLLRTMYDPKLN</sequence>
<feature type="transmembrane region" description="Helical" evidence="10">
    <location>
        <begin position="269"/>
        <end position="286"/>
    </location>
</feature>
<keyword evidence="4 10" id="KW-0812">Transmembrane</keyword>
<evidence type="ECO:0000256" key="2">
    <source>
        <dbReference type="ARBA" id="ARBA00022475"/>
    </source>
</evidence>
<proteinExistence type="inferred from homology"/>
<dbReference type="Pfam" id="PF02949">
    <property type="entry name" value="7tm_6"/>
    <property type="match status" value="1"/>
</dbReference>